<dbReference type="GO" id="GO:0046677">
    <property type="term" value="P:response to antibiotic"/>
    <property type="evidence" value="ECO:0007669"/>
    <property type="project" value="InterPro"/>
</dbReference>
<evidence type="ECO:0000313" key="1">
    <source>
        <dbReference type="EMBL" id="TYL37232.1"/>
    </source>
</evidence>
<reference evidence="1" key="1">
    <citation type="submission" date="2017-11" db="EMBL/GenBank/DDBJ databases">
        <authorList>
            <person name="Kajale S.C."/>
            <person name="Sharma A."/>
        </authorList>
    </citation>
    <scope>NUCLEOTIDE SEQUENCE</scope>
    <source>
        <strain evidence="1">LS1_42</strain>
    </source>
</reference>
<comment type="caution">
    <text evidence="1">The sequence shown here is derived from an EMBL/GenBank/DDBJ whole genome shotgun (WGS) entry which is preliminary data.</text>
</comment>
<dbReference type="EMBL" id="PHNJ01000011">
    <property type="protein sequence ID" value="TYL37232.1"/>
    <property type="molecule type" value="Genomic_DNA"/>
</dbReference>
<dbReference type="Pfam" id="PF02522">
    <property type="entry name" value="Antibiotic_NAT"/>
    <property type="match status" value="1"/>
</dbReference>
<evidence type="ECO:0008006" key="3">
    <source>
        <dbReference type="Google" id="ProtNLM"/>
    </source>
</evidence>
<organism evidence="1 2">
    <name type="scientific">Natronococcus pandeyae</name>
    <dbReference type="NCBI Taxonomy" id="2055836"/>
    <lineage>
        <taxon>Archaea</taxon>
        <taxon>Methanobacteriati</taxon>
        <taxon>Methanobacteriota</taxon>
        <taxon>Stenosarchaea group</taxon>
        <taxon>Halobacteria</taxon>
        <taxon>Halobacteriales</taxon>
        <taxon>Natrialbaceae</taxon>
        <taxon>Natronococcus</taxon>
    </lineage>
</organism>
<dbReference type="GO" id="GO:0008080">
    <property type="term" value="F:N-acetyltransferase activity"/>
    <property type="evidence" value="ECO:0007669"/>
    <property type="project" value="InterPro"/>
</dbReference>
<dbReference type="SUPFAM" id="SSF110710">
    <property type="entry name" value="TTHA0583/YokD-like"/>
    <property type="match status" value="1"/>
</dbReference>
<protein>
    <recommendedName>
        <fullName evidence="3">Aminoglycoside N(3)-acetyltransferase</fullName>
    </recommendedName>
</protein>
<dbReference type="InterPro" id="IPR028345">
    <property type="entry name" value="Antibiotic_NAT-like"/>
</dbReference>
<sequence length="272" mass="31893">MNQKISNEVRRVSYLPLHQLYKLSHKRRSVSPSMEQDFINILEKYGCNEKEIFVHTGLSDIQAAFDTNPYQFLIENLSDNFESILAPGFTDYFRTSGIYHMKYSRPKHGVFGKLFLHDSDYRTEDPIKSILVKGSYRFEGCDHRDSYSPNGCFAKLVNDNILVMNVGTPWIVCSLLHYFESKYNADYMKDTISDGIIYKGETEYKKVSQKCGEYTSEYYSWNKPKIEKLLVKEGVLDRYDLNGLKLRFFKLKDMEKVLAKKLRSDPYYLVKI</sequence>
<gene>
    <name evidence="1" type="ORF">CV102_18125</name>
</gene>
<accession>A0A8J8Q0T8</accession>
<proteinExistence type="predicted"/>
<name>A0A8J8Q0T8_9EURY</name>
<evidence type="ECO:0000313" key="2">
    <source>
        <dbReference type="Proteomes" id="UP000766904"/>
    </source>
</evidence>
<dbReference type="Proteomes" id="UP000766904">
    <property type="component" value="Unassembled WGS sequence"/>
</dbReference>
<dbReference type="InterPro" id="IPR003679">
    <property type="entry name" value="Amioglycoside_AcTrfase"/>
</dbReference>
<dbReference type="AlphaFoldDB" id="A0A8J8Q0T8"/>
<keyword evidence="2" id="KW-1185">Reference proteome</keyword>